<dbReference type="Gene3D" id="1.10.357.10">
    <property type="entry name" value="Tetracycline Repressor, domain 2"/>
    <property type="match status" value="1"/>
</dbReference>
<evidence type="ECO:0000259" key="3">
    <source>
        <dbReference type="PROSITE" id="PS50977"/>
    </source>
</evidence>
<dbReference type="PROSITE" id="PS50977">
    <property type="entry name" value="HTH_TETR_2"/>
    <property type="match status" value="1"/>
</dbReference>
<name>A0A858R7B2_9PROT</name>
<evidence type="ECO:0000256" key="2">
    <source>
        <dbReference type="PROSITE-ProRule" id="PRU00335"/>
    </source>
</evidence>
<dbReference type="GO" id="GO:0003700">
    <property type="term" value="F:DNA-binding transcription factor activity"/>
    <property type="evidence" value="ECO:0007669"/>
    <property type="project" value="TreeGrafter"/>
</dbReference>
<dbReference type="PANTHER" id="PTHR30055">
    <property type="entry name" value="HTH-TYPE TRANSCRIPTIONAL REGULATOR RUTR"/>
    <property type="match status" value="1"/>
</dbReference>
<gene>
    <name evidence="4" type="ORF">HHL28_09270</name>
</gene>
<accession>A0A858R7B2</accession>
<dbReference type="Pfam" id="PF00440">
    <property type="entry name" value="TetR_N"/>
    <property type="match status" value="1"/>
</dbReference>
<feature type="DNA-binding region" description="H-T-H motif" evidence="2">
    <location>
        <begin position="38"/>
        <end position="57"/>
    </location>
</feature>
<dbReference type="Proteomes" id="UP000501891">
    <property type="component" value="Chromosome"/>
</dbReference>
<dbReference type="PRINTS" id="PR00455">
    <property type="entry name" value="HTHTETR"/>
</dbReference>
<dbReference type="KEGG" id="acru:HHL28_09270"/>
<evidence type="ECO:0000313" key="4">
    <source>
        <dbReference type="EMBL" id="QJE73254.1"/>
    </source>
</evidence>
<keyword evidence="1 2" id="KW-0238">DNA-binding</keyword>
<sequence length="209" mass="22805">MATSTARRTQGERSAEARRRLCEATIDCLAAHGYAGTTTLRVAEIAGLSRGAMQHHFGSKLDLVTAAAEYLLDGALARTVEMAHRLRPGEDRVRGFVRDAWRKLVASPRYDAILEIFVAVRSDAELRGRIEPVLRRLSLSLAAAVGTLFRTRDGSDPALLVGMTFTLLRGLSLEAGLYRDPALVERVLDQWADMLGDRLVFVDEAAAAG</sequence>
<dbReference type="SUPFAM" id="SSF46689">
    <property type="entry name" value="Homeodomain-like"/>
    <property type="match status" value="1"/>
</dbReference>
<reference evidence="4" key="1">
    <citation type="submission" date="2020-04" db="EMBL/GenBank/DDBJ databases">
        <title>A desert anoxygenic phototrophic bacterium fixes CO2 using RubisCO under aerobic conditions.</title>
        <authorList>
            <person name="Tang K."/>
        </authorList>
    </citation>
    <scope>NUCLEOTIDE SEQUENCE [LARGE SCALE GENOMIC DNA]</scope>
    <source>
        <strain evidence="4">MIMtkB3</strain>
    </source>
</reference>
<evidence type="ECO:0000313" key="5">
    <source>
        <dbReference type="Proteomes" id="UP000501891"/>
    </source>
</evidence>
<keyword evidence="5" id="KW-1185">Reference proteome</keyword>
<dbReference type="AlphaFoldDB" id="A0A858R7B2"/>
<dbReference type="PANTHER" id="PTHR30055:SF226">
    <property type="entry name" value="HTH-TYPE TRANSCRIPTIONAL REGULATOR PKSA"/>
    <property type="match status" value="1"/>
</dbReference>
<organism evidence="4 5">
    <name type="scientific">Aerophototrophica crusticola</name>
    <dbReference type="NCBI Taxonomy" id="1709002"/>
    <lineage>
        <taxon>Bacteria</taxon>
        <taxon>Pseudomonadati</taxon>
        <taxon>Pseudomonadota</taxon>
        <taxon>Alphaproteobacteria</taxon>
        <taxon>Rhodospirillales</taxon>
        <taxon>Rhodospirillaceae</taxon>
        <taxon>Aerophototrophica</taxon>
    </lineage>
</organism>
<proteinExistence type="predicted"/>
<feature type="domain" description="HTH tetR-type" evidence="3">
    <location>
        <begin position="15"/>
        <end position="75"/>
    </location>
</feature>
<dbReference type="InterPro" id="IPR050109">
    <property type="entry name" value="HTH-type_TetR-like_transc_reg"/>
</dbReference>
<dbReference type="GO" id="GO:0000976">
    <property type="term" value="F:transcription cis-regulatory region binding"/>
    <property type="evidence" value="ECO:0007669"/>
    <property type="project" value="TreeGrafter"/>
</dbReference>
<protein>
    <submittedName>
        <fullName evidence="4">TetR/AcrR family transcriptional regulator</fullName>
    </submittedName>
</protein>
<dbReference type="InterPro" id="IPR009057">
    <property type="entry name" value="Homeodomain-like_sf"/>
</dbReference>
<evidence type="ECO:0000256" key="1">
    <source>
        <dbReference type="ARBA" id="ARBA00023125"/>
    </source>
</evidence>
<dbReference type="EMBL" id="CP051775">
    <property type="protein sequence ID" value="QJE73254.1"/>
    <property type="molecule type" value="Genomic_DNA"/>
</dbReference>
<dbReference type="InterPro" id="IPR001647">
    <property type="entry name" value="HTH_TetR"/>
</dbReference>